<comment type="function">
    <text evidence="7">Essential component of the cytosolic iron-sulfur (Fe/S) protein assembly machinery. Required for the maturation of extramitochondrial Fe/S proteins.</text>
</comment>
<comment type="similarity">
    <text evidence="2">Belongs to the WD repeat HIR1 family.</text>
</comment>
<dbReference type="GO" id="GO:0006325">
    <property type="term" value="P:chromatin organization"/>
    <property type="evidence" value="ECO:0007669"/>
    <property type="project" value="UniProtKB-KW"/>
</dbReference>
<reference evidence="10 11" key="1">
    <citation type="submission" date="2014-06" db="EMBL/GenBank/DDBJ databases">
        <title>Evolutionary Origins and Diversification of the Mycorrhizal Mutualists.</title>
        <authorList>
            <consortium name="DOE Joint Genome Institute"/>
            <consortium name="Mycorrhizal Genomics Consortium"/>
            <person name="Kohler A."/>
            <person name="Kuo A."/>
            <person name="Nagy L.G."/>
            <person name="Floudas D."/>
            <person name="Copeland A."/>
            <person name="Barry K.W."/>
            <person name="Cichocki N."/>
            <person name="Veneault-Fourrey C."/>
            <person name="LaButti K."/>
            <person name="Lindquist E.A."/>
            <person name="Lipzen A."/>
            <person name="Lundell T."/>
            <person name="Morin E."/>
            <person name="Murat C."/>
            <person name="Riley R."/>
            <person name="Ohm R."/>
            <person name="Sun H."/>
            <person name="Tunlid A."/>
            <person name="Henrissat B."/>
            <person name="Grigoriev I.V."/>
            <person name="Hibbett D.S."/>
            <person name="Martin F."/>
        </authorList>
    </citation>
    <scope>NUCLEOTIDE SEQUENCE [LARGE SCALE GENOMIC DNA]</scope>
    <source>
        <strain evidence="10 11">SS14</strain>
    </source>
</reference>
<dbReference type="EMBL" id="KN837260">
    <property type="protein sequence ID" value="KIJ30512.1"/>
    <property type="molecule type" value="Genomic_DNA"/>
</dbReference>
<evidence type="ECO:0000313" key="11">
    <source>
        <dbReference type="Proteomes" id="UP000054279"/>
    </source>
</evidence>
<evidence type="ECO:0000256" key="6">
    <source>
        <dbReference type="ARBA" id="ARBA00023242"/>
    </source>
</evidence>
<feature type="domain" description="CAF1B/HIR1 beta-propeller" evidence="9">
    <location>
        <begin position="34"/>
        <end position="195"/>
    </location>
</feature>
<evidence type="ECO:0000256" key="7">
    <source>
        <dbReference type="HAMAP-Rule" id="MF_03037"/>
    </source>
</evidence>
<feature type="repeat" description="WD" evidence="8">
    <location>
        <begin position="15"/>
        <end position="56"/>
    </location>
</feature>
<evidence type="ECO:0000256" key="8">
    <source>
        <dbReference type="PROSITE-ProRule" id="PRU00221"/>
    </source>
</evidence>
<evidence type="ECO:0000256" key="3">
    <source>
        <dbReference type="ARBA" id="ARBA00022574"/>
    </source>
</evidence>
<dbReference type="PANTHER" id="PTHR19920">
    <property type="entry name" value="WD40 PROTEIN CIAO1"/>
    <property type="match status" value="1"/>
</dbReference>
<evidence type="ECO:0000256" key="4">
    <source>
        <dbReference type="ARBA" id="ARBA00022737"/>
    </source>
</evidence>
<comment type="similarity">
    <text evidence="7">Belongs to the WD repeat CIA1 family.</text>
</comment>
<dbReference type="HAMAP" id="MF_03037">
    <property type="entry name" value="ciao1"/>
    <property type="match status" value="1"/>
</dbReference>
<feature type="repeat" description="WD" evidence="8">
    <location>
        <begin position="321"/>
        <end position="355"/>
    </location>
</feature>
<dbReference type="PRINTS" id="PR00320">
    <property type="entry name" value="GPROTEINBRPT"/>
</dbReference>
<evidence type="ECO:0000259" key="9">
    <source>
        <dbReference type="Pfam" id="PF24105"/>
    </source>
</evidence>
<dbReference type="InterPro" id="IPR055410">
    <property type="entry name" value="Beta-prop_CAF1B_HIR1"/>
</dbReference>
<keyword evidence="6" id="KW-0539">Nucleus</keyword>
<dbReference type="HOGENOM" id="CLU_000288_57_8_1"/>
<dbReference type="SMART" id="SM00320">
    <property type="entry name" value="WD40"/>
    <property type="match status" value="7"/>
</dbReference>
<organism evidence="10 11">
    <name type="scientific">Sphaerobolus stellatus (strain SS14)</name>
    <dbReference type="NCBI Taxonomy" id="990650"/>
    <lineage>
        <taxon>Eukaryota</taxon>
        <taxon>Fungi</taxon>
        <taxon>Dikarya</taxon>
        <taxon>Basidiomycota</taxon>
        <taxon>Agaricomycotina</taxon>
        <taxon>Agaricomycetes</taxon>
        <taxon>Phallomycetidae</taxon>
        <taxon>Geastrales</taxon>
        <taxon>Sphaerobolaceae</taxon>
        <taxon>Sphaerobolus</taxon>
    </lineage>
</organism>
<dbReference type="PANTHER" id="PTHR19920:SF0">
    <property type="entry name" value="CYTOSOLIC IRON-SULFUR PROTEIN ASSEMBLY PROTEIN CIAO1-RELATED"/>
    <property type="match status" value="1"/>
</dbReference>
<dbReference type="InterPro" id="IPR028608">
    <property type="entry name" value="CIAO1/Cia1"/>
</dbReference>
<keyword evidence="5" id="KW-0156">Chromatin regulator</keyword>
<feature type="repeat" description="WD" evidence="8">
    <location>
        <begin position="64"/>
        <end position="96"/>
    </location>
</feature>
<dbReference type="AlphaFoldDB" id="A0A0C9UNR2"/>
<feature type="repeat" description="WD" evidence="8">
    <location>
        <begin position="119"/>
        <end position="153"/>
    </location>
</feature>
<dbReference type="Pfam" id="PF24105">
    <property type="entry name" value="Beta-prop_CAF1B_HIR1"/>
    <property type="match status" value="1"/>
</dbReference>
<proteinExistence type="inferred from homology"/>
<dbReference type="PROSITE" id="PS50294">
    <property type="entry name" value="WD_REPEATS_REGION"/>
    <property type="match status" value="6"/>
</dbReference>
<dbReference type="CDD" id="cd00200">
    <property type="entry name" value="WD40"/>
    <property type="match status" value="1"/>
</dbReference>
<evidence type="ECO:0000256" key="2">
    <source>
        <dbReference type="ARBA" id="ARBA00007306"/>
    </source>
</evidence>
<dbReference type="InterPro" id="IPR015943">
    <property type="entry name" value="WD40/YVTN_repeat-like_dom_sf"/>
</dbReference>
<gene>
    <name evidence="7" type="primary">CIA1</name>
    <name evidence="10" type="ORF">M422DRAFT_61703</name>
</gene>
<accession>A0A0C9UNR2</accession>
<name>A0A0C9UNR2_SPHS4</name>
<dbReference type="InterPro" id="IPR020472">
    <property type="entry name" value="WD40_PAC1"/>
</dbReference>
<protein>
    <recommendedName>
        <fullName evidence="7">Probable cytosolic iron-sulfur protein assembly protein 1</fullName>
    </recommendedName>
</protein>
<evidence type="ECO:0000256" key="5">
    <source>
        <dbReference type="ARBA" id="ARBA00022853"/>
    </source>
</evidence>
<evidence type="ECO:0000256" key="1">
    <source>
        <dbReference type="ARBA" id="ARBA00004123"/>
    </source>
</evidence>
<dbReference type="GO" id="GO:0097361">
    <property type="term" value="C:cytosolic [4Fe-4S] assembly targeting complex"/>
    <property type="evidence" value="ECO:0007669"/>
    <property type="project" value="InterPro"/>
</dbReference>
<dbReference type="GO" id="GO:0016226">
    <property type="term" value="P:iron-sulfur cluster assembly"/>
    <property type="evidence" value="ECO:0007669"/>
    <property type="project" value="UniProtKB-UniRule"/>
</dbReference>
<dbReference type="Proteomes" id="UP000054279">
    <property type="component" value="Unassembled WGS sequence"/>
</dbReference>
<dbReference type="InterPro" id="IPR019775">
    <property type="entry name" value="WD40_repeat_CS"/>
</dbReference>
<feature type="repeat" description="WD" evidence="8">
    <location>
        <begin position="164"/>
        <end position="195"/>
    </location>
</feature>
<dbReference type="PROSITE" id="PS50082">
    <property type="entry name" value="WD_REPEATS_2"/>
    <property type="match status" value="6"/>
</dbReference>
<sequence length="355" mass="38747">MDVDLECKIVPIAELTGHAEVVWNIAWNPTKPLLASCSADKTVRLYNYTQSSSGLKFTTATSIATEHARTVRAVAWAPSGETLATASFDSNIGIWERAVEGDEDDGEAPRGEWECVSTLEGHETECKSVAYSCTGTLLASCSRDKTVWIWEVQPEAEFECLGVLMHHTQDVKHVAWHPKEEMLASASYDDTINLYLDDPDDDWYPTATLKGHASTVWCVAWSPCGEYLASSSDDLTVRIWARVRESAGGQRWDCVKVLKKHERSVYSITWGIGKGGEGSLGWIASTSGDGKINVWDVKGANKDIDVKLIAAIPSAHGIADVNSIAWCPRPGMEDILATAGDDSAVRIWKVSPSDA</sequence>
<comment type="subcellular location">
    <subcellularLocation>
        <location evidence="1">Nucleus</location>
    </subcellularLocation>
</comment>
<feature type="repeat" description="WD" evidence="8">
    <location>
        <begin position="209"/>
        <end position="240"/>
    </location>
</feature>
<dbReference type="InterPro" id="IPR036322">
    <property type="entry name" value="WD40_repeat_dom_sf"/>
</dbReference>
<dbReference type="Pfam" id="PF00400">
    <property type="entry name" value="WD40"/>
    <property type="match status" value="3"/>
</dbReference>
<keyword evidence="3 8" id="KW-0853">WD repeat</keyword>
<evidence type="ECO:0000313" key="10">
    <source>
        <dbReference type="EMBL" id="KIJ30512.1"/>
    </source>
</evidence>
<dbReference type="GO" id="GO:0005634">
    <property type="term" value="C:nucleus"/>
    <property type="evidence" value="ECO:0007669"/>
    <property type="project" value="UniProtKB-SubCell"/>
</dbReference>
<dbReference type="OrthoDB" id="284782at2759"/>
<keyword evidence="4" id="KW-0677">Repeat</keyword>
<dbReference type="InterPro" id="IPR001680">
    <property type="entry name" value="WD40_rpt"/>
</dbReference>
<dbReference type="PROSITE" id="PS00678">
    <property type="entry name" value="WD_REPEATS_1"/>
    <property type="match status" value="2"/>
</dbReference>
<dbReference type="SUPFAM" id="SSF50978">
    <property type="entry name" value="WD40 repeat-like"/>
    <property type="match status" value="1"/>
</dbReference>
<keyword evidence="11" id="KW-1185">Reference proteome</keyword>
<dbReference type="Gene3D" id="2.130.10.10">
    <property type="entry name" value="YVTN repeat-like/Quinoprotein amine dehydrogenase"/>
    <property type="match status" value="1"/>
</dbReference>